<dbReference type="SUPFAM" id="SSF49879">
    <property type="entry name" value="SMAD/FHA domain"/>
    <property type="match status" value="1"/>
</dbReference>
<organism evidence="2 3">
    <name type="scientific">Pseudomonas orientalis</name>
    <dbReference type="NCBI Taxonomy" id="76758"/>
    <lineage>
        <taxon>Bacteria</taxon>
        <taxon>Pseudomonadati</taxon>
        <taxon>Pseudomonadota</taxon>
        <taxon>Gammaproteobacteria</taxon>
        <taxon>Pseudomonadales</taxon>
        <taxon>Pseudomonadaceae</taxon>
        <taxon>Pseudomonas</taxon>
    </lineage>
</organism>
<dbReference type="NCBIfam" id="TIGR03354">
    <property type="entry name" value="VI_FHA"/>
    <property type="match status" value="1"/>
</dbReference>
<protein>
    <submittedName>
        <fullName evidence="2">Type VI secretion protein</fullName>
    </submittedName>
</protein>
<accession>A0A2L0RVH1</accession>
<reference evidence="2 3" key="1">
    <citation type="journal article" date="2018" name="Front. Microbiol.">
        <title>Pseudomonas orientalis F9: A Potent Antagonist against Phytopathogens with Phytotoxic Effect in the Apple Flower.</title>
        <authorList>
            <person name="Zengerer V."/>
            <person name="Schmid M."/>
            <person name="Bieri M."/>
            <person name="Muller D.C."/>
            <person name="Remus-Emsermann M.N.P."/>
            <person name="Ahrens C.H."/>
            <person name="Pelludat C."/>
        </authorList>
    </citation>
    <scope>NUCLEOTIDE SEQUENCE [LARGE SCALE GENOMIC DNA]</scope>
    <source>
        <strain evidence="2 3">F9</strain>
    </source>
</reference>
<evidence type="ECO:0000313" key="2">
    <source>
        <dbReference type="EMBL" id="AUZ46059.1"/>
    </source>
</evidence>
<sequence>MQLVFEVSEAAGAGSASTVRKVFDGVGGVIGRGSGCDWVIHDPSRLLSSHHALVGCREGRYFLTDISSNGIGMPGSGERLRKGQARLIEDGDVFELGMLSVRARLMEPAQSFDEQSISTGTPIPDDAFLGLDPLQALDLEHQRHNASDELAALSTGVGELGAWADRYAADREHVAIPRRVEPVREMPAVEPVAMATSPDEVFWIAFAAALGLDLSRLDSAAQEALAIKVARLFRLEVERLQSSLRTCEQLQGELATLPADALRTAHNPLRSCIDTDAALTAILDMAQVAPLSGEQAIAQAHRALQVHQVALLSACRSALRNARAAFAPGHLLACAEFQEAAPRWSADGAHWRAYLRHYRRLVADGQLDERPLGSDFASAYEEQVRLISTLHNDYPG</sequence>
<evidence type="ECO:0000313" key="3">
    <source>
        <dbReference type="Proteomes" id="UP000239888"/>
    </source>
</evidence>
<dbReference type="InterPro" id="IPR000253">
    <property type="entry name" value="FHA_dom"/>
</dbReference>
<dbReference type="AlphaFoldDB" id="A0A2L0RVH1"/>
<dbReference type="KEGG" id="poi:BOP93_10795"/>
<dbReference type="InterPro" id="IPR008984">
    <property type="entry name" value="SMAD_FHA_dom_sf"/>
</dbReference>
<proteinExistence type="predicted"/>
<name>A0A2L0RVH1_9PSED</name>
<gene>
    <name evidence="2" type="ORF">BOP93_10795</name>
</gene>
<feature type="domain" description="FHA" evidence="1">
    <location>
        <begin position="28"/>
        <end position="70"/>
    </location>
</feature>
<evidence type="ECO:0000259" key="1">
    <source>
        <dbReference type="PROSITE" id="PS50006"/>
    </source>
</evidence>
<dbReference type="InterPro" id="IPR046883">
    <property type="entry name" value="T6SS_FHA_C"/>
</dbReference>
<dbReference type="Pfam" id="PF20232">
    <property type="entry name" value="T6SS_FHA_C"/>
    <property type="match status" value="1"/>
</dbReference>
<dbReference type="CDD" id="cd00060">
    <property type="entry name" value="FHA"/>
    <property type="match status" value="1"/>
</dbReference>
<dbReference type="EMBL" id="CP018049">
    <property type="protein sequence ID" value="AUZ46059.1"/>
    <property type="molecule type" value="Genomic_DNA"/>
</dbReference>
<dbReference type="Gene3D" id="2.60.200.20">
    <property type="match status" value="1"/>
</dbReference>
<dbReference type="PROSITE" id="PS50006">
    <property type="entry name" value="FHA_DOMAIN"/>
    <property type="match status" value="1"/>
</dbReference>
<dbReference type="RefSeq" id="WP_104502646.1">
    <property type="nucleotide sequence ID" value="NZ_CP018049.1"/>
</dbReference>
<dbReference type="Proteomes" id="UP000239888">
    <property type="component" value="Chromosome"/>
</dbReference>
<dbReference type="Pfam" id="PF00498">
    <property type="entry name" value="FHA"/>
    <property type="match status" value="1"/>
</dbReference>
<dbReference type="InterPro" id="IPR017735">
    <property type="entry name" value="T6SS_FHA"/>
</dbReference>